<accession>A0AA88QCV7</accession>
<dbReference type="Pfam" id="PF00560">
    <property type="entry name" value="LRR_1"/>
    <property type="match status" value="4"/>
</dbReference>
<name>A0AA88QCV7_9ASTE</name>
<evidence type="ECO:0000256" key="5">
    <source>
        <dbReference type="ARBA" id="ARBA00022737"/>
    </source>
</evidence>
<dbReference type="GO" id="GO:0051707">
    <property type="term" value="P:response to other organism"/>
    <property type="evidence" value="ECO:0007669"/>
    <property type="project" value="UniProtKB-ARBA"/>
</dbReference>
<dbReference type="Pfam" id="PF13855">
    <property type="entry name" value="LRR_8"/>
    <property type="match status" value="3"/>
</dbReference>
<dbReference type="Proteomes" id="UP001187471">
    <property type="component" value="Unassembled WGS sequence"/>
</dbReference>
<feature type="transmembrane region" description="Helical" evidence="8">
    <location>
        <begin position="574"/>
        <end position="591"/>
    </location>
</feature>
<proteinExistence type="inferred from homology"/>
<dbReference type="GO" id="GO:0006952">
    <property type="term" value="P:defense response"/>
    <property type="evidence" value="ECO:0007669"/>
    <property type="project" value="UniProtKB-ARBA"/>
</dbReference>
<comment type="caution">
    <text evidence="9">The sequence shown here is derived from an EMBL/GenBank/DDBJ whole genome shotgun (WGS) entry which is preliminary data.</text>
</comment>
<dbReference type="PANTHER" id="PTHR48062">
    <property type="entry name" value="RECEPTOR-LIKE PROTEIN 14"/>
    <property type="match status" value="1"/>
</dbReference>
<feature type="transmembrane region" description="Helical" evidence="8">
    <location>
        <begin position="545"/>
        <end position="567"/>
    </location>
</feature>
<dbReference type="InterPro" id="IPR051502">
    <property type="entry name" value="RLP_Defense_Trigger"/>
</dbReference>
<dbReference type="InterPro" id="IPR003591">
    <property type="entry name" value="Leu-rich_rpt_typical-subtyp"/>
</dbReference>
<evidence type="ECO:0000256" key="2">
    <source>
        <dbReference type="ARBA" id="ARBA00009592"/>
    </source>
</evidence>
<dbReference type="PROSITE" id="PS51450">
    <property type="entry name" value="LRR"/>
    <property type="match status" value="1"/>
</dbReference>
<evidence type="ECO:0000256" key="7">
    <source>
        <dbReference type="ARBA" id="ARBA00023136"/>
    </source>
</evidence>
<comment type="subcellular location">
    <subcellularLocation>
        <location evidence="1">Membrane</location>
        <topology evidence="1">Single-pass membrane protein</topology>
    </subcellularLocation>
</comment>
<evidence type="ECO:0000256" key="1">
    <source>
        <dbReference type="ARBA" id="ARBA00004167"/>
    </source>
</evidence>
<evidence type="ECO:0000256" key="6">
    <source>
        <dbReference type="ARBA" id="ARBA00022989"/>
    </source>
</evidence>
<dbReference type="PRINTS" id="PR00019">
    <property type="entry name" value="LEURICHRPT"/>
</dbReference>
<dbReference type="SUPFAM" id="SSF52047">
    <property type="entry name" value="RNI-like"/>
    <property type="match status" value="1"/>
</dbReference>
<dbReference type="FunFam" id="3.80.10.10:FF:000095">
    <property type="entry name" value="LRR receptor-like serine/threonine-protein kinase GSO1"/>
    <property type="match status" value="2"/>
</dbReference>
<sequence length="595" mass="66877">MLDLSSNELEGNLPWCWENLTSLKYISLYSNQLTGDIRDISSSGKSFLWLIENNTELVTLFLRNNYFTGPLQMPSNPHSKLTELDIASNNFSGNIPEDIGTSFPGLEDLTMSSNRFTGTIPSSFGDMASLVSLDLSYNFLSGNIPNSLAMASLQYLDLSYNFLSGNIPNSLAMGCRSLETLRLSNNSLQGSILPARHNLIQLKYLKLNVNNFTTIPNSLSRCYNLKTLKINLNHLDGPFPTAICQLKSLDYLDISENNITGILPACFGPDIEFVKLSKNRLQGQLPHAFFNRTRLEVLDLSHNQFTGPIPKWFDSLYSLWILLLNNNHFEGEIFSQFCHSPLLNLINLSNNSFSGGVPPCLGNIAYRPSVSQELVADQFVQFVTKSMPLVYRGQEVFFFFAIDLSCNNLAGHIPPEIGKLFHLKSLNLSHNSLSGTIPITFANLTGTESLDLSYNKLTGNIPSQLAKLDWLEVFNVSFNNLSGPIPEGPHFQTFDGMSYVGNQFLCGKPVSRNCTDPKPAMVRPRTRAMVRPRTRKETEFMDMDIFYVSFTAAYITMLLGVFAILCINPYWRRAWFHLVEVSLSFCYYFVVDNLP</sequence>
<keyword evidence="10" id="KW-1185">Reference proteome</keyword>
<evidence type="ECO:0000256" key="8">
    <source>
        <dbReference type="SAM" id="Phobius"/>
    </source>
</evidence>
<dbReference type="SUPFAM" id="SSF52058">
    <property type="entry name" value="L domain-like"/>
    <property type="match status" value="1"/>
</dbReference>
<comment type="similarity">
    <text evidence="2">Belongs to the RLP family.</text>
</comment>
<keyword evidence="5" id="KW-0677">Repeat</keyword>
<gene>
    <name evidence="9" type="ORF">RJ640_022239</name>
</gene>
<reference evidence="9" key="1">
    <citation type="submission" date="2022-12" db="EMBL/GenBank/DDBJ databases">
        <title>Draft genome assemblies for two species of Escallonia (Escalloniales).</title>
        <authorList>
            <person name="Chanderbali A."/>
            <person name="Dervinis C."/>
            <person name="Anghel I."/>
            <person name="Soltis D."/>
            <person name="Soltis P."/>
            <person name="Zapata F."/>
        </authorList>
    </citation>
    <scope>NUCLEOTIDE SEQUENCE</scope>
    <source>
        <strain evidence="9">UCBG92.1500</strain>
        <tissue evidence="9">Leaf</tissue>
    </source>
</reference>
<evidence type="ECO:0000256" key="3">
    <source>
        <dbReference type="ARBA" id="ARBA00022614"/>
    </source>
</evidence>
<organism evidence="9 10">
    <name type="scientific">Escallonia rubra</name>
    <dbReference type="NCBI Taxonomy" id="112253"/>
    <lineage>
        <taxon>Eukaryota</taxon>
        <taxon>Viridiplantae</taxon>
        <taxon>Streptophyta</taxon>
        <taxon>Embryophyta</taxon>
        <taxon>Tracheophyta</taxon>
        <taxon>Spermatophyta</taxon>
        <taxon>Magnoliopsida</taxon>
        <taxon>eudicotyledons</taxon>
        <taxon>Gunneridae</taxon>
        <taxon>Pentapetalae</taxon>
        <taxon>asterids</taxon>
        <taxon>campanulids</taxon>
        <taxon>Escalloniales</taxon>
        <taxon>Escalloniaceae</taxon>
        <taxon>Escallonia</taxon>
    </lineage>
</organism>
<dbReference type="Gene3D" id="3.80.10.10">
    <property type="entry name" value="Ribonuclease Inhibitor"/>
    <property type="match status" value="2"/>
</dbReference>
<dbReference type="InterPro" id="IPR001611">
    <property type="entry name" value="Leu-rich_rpt"/>
</dbReference>
<dbReference type="AlphaFoldDB" id="A0AA88QCV7"/>
<keyword evidence="4 8" id="KW-0812">Transmembrane</keyword>
<evidence type="ECO:0000313" key="10">
    <source>
        <dbReference type="Proteomes" id="UP001187471"/>
    </source>
</evidence>
<evidence type="ECO:0000313" key="9">
    <source>
        <dbReference type="EMBL" id="KAK2965712.1"/>
    </source>
</evidence>
<dbReference type="EMBL" id="JAVXUO010003188">
    <property type="protein sequence ID" value="KAK2965712.1"/>
    <property type="molecule type" value="Genomic_DNA"/>
</dbReference>
<evidence type="ECO:0000256" key="4">
    <source>
        <dbReference type="ARBA" id="ARBA00022692"/>
    </source>
</evidence>
<keyword evidence="7 8" id="KW-0472">Membrane</keyword>
<dbReference type="PANTHER" id="PTHR48062:SF73">
    <property type="entry name" value="LEUCINE-RICH REPEAT RECEPTOR PROTEIN KINASE MSP1-LIKE"/>
    <property type="match status" value="1"/>
</dbReference>
<protein>
    <submittedName>
        <fullName evidence="9">Uncharacterized protein</fullName>
    </submittedName>
</protein>
<dbReference type="GO" id="GO:0016020">
    <property type="term" value="C:membrane"/>
    <property type="evidence" value="ECO:0007669"/>
    <property type="project" value="UniProtKB-SubCell"/>
</dbReference>
<dbReference type="SMART" id="SM00369">
    <property type="entry name" value="LRR_TYP"/>
    <property type="match status" value="5"/>
</dbReference>
<dbReference type="InterPro" id="IPR032675">
    <property type="entry name" value="LRR_dom_sf"/>
</dbReference>
<keyword evidence="6 8" id="KW-1133">Transmembrane helix</keyword>
<keyword evidence="3" id="KW-0433">Leucine-rich repeat</keyword>